<dbReference type="GO" id="GO:0051726">
    <property type="term" value="P:regulation of cell cycle"/>
    <property type="evidence" value="ECO:0007669"/>
    <property type="project" value="TreeGrafter"/>
</dbReference>
<sequence>MASSGSTKDLSRTLTGFLRAPSLPLPSEVLAVIAAYLEKHGKLDDATSDRVNEELIGLYEKNVQNRPDKYAPFLAILRELRPAIRSQHKIFEWWNKLLDPVLEHVDREKGLAQELLDHTLDLLSIDQGNDASGWSEGGLVPFINRLLNRWLEVSKEQADSMSPLSGLKERMIREALLIIGKKEPRGFMTALGAFVVKRDSRNNAFRLLCDFVASQPPHLHLILQTPLFVNILHSLQHDESTSTVNTALLAIIMLLPFMPSSLVPFLPTLFNIYARLVFWDMDSYFAQEHTEFGSENESSRPGIAWEKALLDPDYDGRSIHYLPGYFTILYGLYPINFVDYIRKPQRYLRHANNADDIDVQAMEIRERSERFREKHRLHPNFYNLTIESEKTDFSRWIRSEADEVLADCMALSIQTAREPEAPEEIVQPPGIDLPGIEAMDPEGFDLPLLSKTECAGTPTSRETPLVGFAQQTPSFAQSGSGRESIRSDRRGSHSSHPSGLESLETKSRQAAGDSPTLPPHLVPSPQLQGMVHSNKVIKTGLNQSLANDSVPSLVLSPQEAALERRTFQPLRLQPPPSPGDAAAAEKNDQAALLYHQNLLLLNDLQFERYIKQQHMTHMGELRRKQIREAATEAETQNLVMANRSLKQRLDEAKRQEGQIRKEFDHRRTMAQKRENDLSARLRTLREEQKRWNAEGTALRQQLETVVAESNGLRAIVSEAEKRRLRSDQDLEAVDLGTEEIARLKAEIARLSVVEHEYQGRELKMEQSVLQAEAVGDRATELQRELEERERQLCQLRQEHDHRIAVLEARLGEALRTSQHSRTNEATAVFESTLAAHRARQAQFKKQYVGLMEKYNALQVQLYELQGAAIEPWTGSQGGAAGDAGSAVPIAIRSRGQRGPSDPEALEAVSHNATSPLDPISTPVGSGGHHEGGADKSGTSTSPQMERYFGRGGVQNSKKDRKEKKDDKGDKKDKKAASGLRGIRNFV</sequence>
<feature type="region of interest" description="Disordered" evidence="2">
    <location>
        <begin position="911"/>
        <end position="986"/>
    </location>
</feature>
<evidence type="ECO:0000256" key="2">
    <source>
        <dbReference type="SAM" id="MobiDB-lite"/>
    </source>
</evidence>
<feature type="compositionally biased region" description="Basic and acidic residues" evidence="2">
    <location>
        <begin position="956"/>
        <end position="975"/>
    </location>
</feature>
<dbReference type="PANTHER" id="PTHR15154:SF2">
    <property type="entry name" value="HAMARTIN"/>
    <property type="match status" value="1"/>
</dbReference>
<dbReference type="EMBL" id="JAUKUD010000002">
    <property type="protein sequence ID" value="KAK0751128.1"/>
    <property type="molecule type" value="Genomic_DNA"/>
</dbReference>
<feature type="coiled-coil region" evidence="1">
    <location>
        <begin position="635"/>
        <end position="694"/>
    </location>
</feature>
<keyword evidence="1" id="KW-0175">Coiled coil</keyword>
<dbReference type="Pfam" id="PF04388">
    <property type="entry name" value="Hamartin"/>
    <property type="match status" value="1"/>
</dbReference>
<protein>
    <submittedName>
        <fullName evidence="3">Hamartin protein-domain-containing protein</fullName>
    </submittedName>
</protein>
<dbReference type="AlphaFoldDB" id="A0AA40F4J3"/>
<dbReference type="GO" id="GO:0032007">
    <property type="term" value="P:negative regulation of TOR signaling"/>
    <property type="evidence" value="ECO:0007669"/>
    <property type="project" value="TreeGrafter"/>
</dbReference>
<gene>
    <name evidence="3" type="ORF">B0T18DRAFT_63376</name>
</gene>
<evidence type="ECO:0000256" key="1">
    <source>
        <dbReference type="SAM" id="Coils"/>
    </source>
</evidence>
<proteinExistence type="predicted"/>
<dbReference type="Proteomes" id="UP001172155">
    <property type="component" value="Unassembled WGS sequence"/>
</dbReference>
<accession>A0AA40F4J3</accession>
<keyword evidence="4" id="KW-1185">Reference proteome</keyword>
<dbReference type="InterPro" id="IPR007483">
    <property type="entry name" value="Hamartin"/>
</dbReference>
<evidence type="ECO:0000313" key="3">
    <source>
        <dbReference type="EMBL" id="KAK0751128.1"/>
    </source>
</evidence>
<reference evidence="3" key="1">
    <citation type="submission" date="2023-06" db="EMBL/GenBank/DDBJ databases">
        <title>Genome-scale phylogeny and comparative genomics of the fungal order Sordariales.</title>
        <authorList>
            <consortium name="Lawrence Berkeley National Laboratory"/>
            <person name="Hensen N."/>
            <person name="Bonometti L."/>
            <person name="Westerberg I."/>
            <person name="Brannstrom I.O."/>
            <person name="Guillou S."/>
            <person name="Cros-Aarteil S."/>
            <person name="Calhoun S."/>
            <person name="Haridas S."/>
            <person name="Kuo A."/>
            <person name="Mondo S."/>
            <person name="Pangilinan J."/>
            <person name="Riley R."/>
            <person name="LaButti K."/>
            <person name="Andreopoulos B."/>
            <person name="Lipzen A."/>
            <person name="Chen C."/>
            <person name="Yanf M."/>
            <person name="Daum C."/>
            <person name="Ng V."/>
            <person name="Clum A."/>
            <person name="Steindorff A."/>
            <person name="Ohm R."/>
            <person name="Martin F."/>
            <person name="Silar P."/>
            <person name="Natvig D."/>
            <person name="Lalanne C."/>
            <person name="Gautier V."/>
            <person name="Ament-velasquez S.L."/>
            <person name="Kruys A."/>
            <person name="Hutchinson M.I."/>
            <person name="Powell A.J."/>
            <person name="Barry K."/>
            <person name="Miller A.N."/>
            <person name="Grigoriev I.V."/>
            <person name="Debuchy R."/>
            <person name="Gladieux P."/>
            <person name="Thoren M.H."/>
            <person name="Johannesson H."/>
        </authorList>
    </citation>
    <scope>NUCLEOTIDE SEQUENCE</scope>
    <source>
        <strain evidence="3">SMH3187-1</strain>
    </source>
</reference>
<name>A0AA40F4J3_9PEZI</name>
<dbReference type="GO" id="GO:0033596">
    <property type="term" value="C:TSC1-TSC2 complex"/>
    <property type="evidence" value="ECO:0007669"/>
    <property type="project" value="TreeGrafter"/>
</dbReference>
<dbReference type="InterPro" id="IPR016024">
    <property type="entry name" value="ARM-type_fold"/>
</dbReference>
<evidence type="ECO:0000313" key="4">
    <source>
        <dbReference type="Proteomes" id="UP001172155"/>
    </source>
</evidence>
<organism evidence="3 4">
    <name type="scientific">Schizothecium vesticola</name>
    <dbReference type="NCBI Taxonomy" id="314040"/>
    <lineage>
        <taxon>Eukaryota</taxon>
        <taxon>Fungi</taxon>
        <taxon>Dikarya</taxon>
        <taxon>Ascomycota</taxon>
        <taxon>Pezizomycotina</taxon>
        <taxon>Sordariomycetes</taxon>
        <taxon>Sordariomycetidae</taxon>
        <taxon>Sordariales</taxon>
        <taxon>Schizotheciaceae</taxon>
        <taxon>Schizothecium</taxon>
    </lineage>
</organism>
<dbReference type="SUPFAM" id="SSF48371">
    <property type="entry name" value="ARM repeat"/>
    <property type="match status" value="1"/>
</dbReference>
<feature type="region of interest" description="Disordered" evidence="2">
    <location>
        <begin position="440"/>
        <end position="524"/>
    </location>
</feature>
<dbReference type="PANTHER" id="PTHR15154">
    <property type="entry name" value="HAMARTIN"/>
    <property type="match status" value="1"/>
</dbReference>
<feature type="coiled-coil region" evidence="1">
    <location>
        <begin position="771"/>
        <end position="798"/>
    </location>
</feature>
<comment type="caution">
    <text evidence="3">The sequence shown here is derived from an EMBL/GenBank/DDBJ whole genome shotgun (WGS) entry which is preliminary data.</text>
</comment>
<feature type="compositionally biased region" description="Polar residues" evidence="2">
    <location>
        <begin position="469"/>
        <end position="481"/>
    </location>
</feature>